<feature type="transmembrane region" description="Helical" evidence="2">
    <location>
        <begin position="26"/>
        <end position="45"/>
    </location>
</feature>
<organism evidence="3 4">
    <name type="scientific">Exidia glandulosa HHB12029</name>
    <dbReference type="NCBI Taxonomy" id="1314781"/>
    <lineage>
        <taxon>Eukaryota</taxon>
        <taxon>Fungi</taxon>
        <taxon>Dikarya</taxon>
        <taxon>Basidiomycota</taxon>
        <taxon>Agaricomycotina</taxon>
        <taxon>Agaricomycetes</taxon>
        <taxon>Auriculariales</taxon>
        <taxon>Exidiaceae</taxon>
        <taxon>Exidia</taxon>
    </lineage>
</organism>
<evidence type="ECO:0000313" key="3">
    <source>
        <dbReference type="EMBL" id="KZV78092.1"/>
    </source>
</evidence>
<dbReference type="Proteomes" id="UP000077266">
    <property type="component" value="Unassembled WGS sequence"/>
</dbReference>
<feature type="compositionally biased region" description="Low complexity" evidence="1">
    <location>
        <begin position="1"/>
        <end position="20"/>
    </location>
</feature>
<dbReference type="InParanoid" id="A0A166MJ72"/>
<feature type="region of interest" description="Disordered" evidence="1">
    <location>
        <begin position="1"/>
        <end position="22"/>
    </location>
</feature>
<keyword evidence="4" id="KW-1185">Reference proteome</keyword>
<evidence type="ECO:0000256" key="1">
    <source>
        <dbReference type="SAM" id="MobiDB-lite"/>
    </source>
</evidence>
<dbReference type="AlphaFoldDB" id="A0A166MJ72"/>
<reference evidence="3 4" key="1">
    <citation type="journal article" date="2016" name="Mol. Biol. Evol.">
        <title>Comparative Genomics of Early-Diverging Mushroom-Forming Fungi Provides Insights into the Origins of Lignocellulose Decay Capabilities.</title>
        <authorList>
            <person name="Nagy L.G."/>
            <person name="Riley R."/>
            <person name="Tritt A."/>
            <person name="Adam C."/>
            <person name="Daum C."/>
            <person name="Floudas D."/>
            <person name="Sun H."/>
            <person name="Yadav J.S."/>
            <person name="Pangilinan J."/>
            <person name="Larsson K.H."/>
            <person name="Matsuura K."/>
            <person name="Barry K."/>
            <person name="Labutti K."/>
            <person name="Kuo R."/>
            <person name="Ohm R.A."/>
            <person name="Bhattacharya S.S."/>
            <person name="Shirouzu T."/>
            <person name="Yoshinaga Y."/>
            <person name="Martin F.M."/>
            <person name="Grigoriev I.V."/>
            <person name="Hibbett D.S."/>
        </authorList>
    </citation>
    <scope>NUCLEOTIDE SEQUENCE [LARGE SCALE GENOMIC DNA]</scope>
    <source>
        <strain evidence="3 4">HHB12029</strain>
    </source>
</reference>
<keyword evidence="2" id="KW-1133">Transmembrane helix</keyword>
<gene>
    <name evidence="3" type="ORF">EXIGLDRAFT_784311</name>
</gene>
<name>A0A166MJ72_EXIGL</name>
<proteinExistence type="predicted"/>
<keyword evidence="2" id="KW-0472">Membrane</keyword>
<evidence type="ECO:0000313" key="4">
    <source>
        <dbReference type="Proteomes" id="UP000077266"/>
    </source>
</evidence>
<accession>A0A166MJ72</accession>
<sequence>MSHVPASSTAPSSSNESTPSQGHRTLIIAVACATGVSLIMLTAAVTSKNAPGASRPYSPADPTTERIEDG</sequence>
<protein>
    <submittedName>
        <fullName evidence="3">Uncharacterized protein</fullName>
    </submittedName>
</protein>
<dbReference type="EMBL" id="KV427134">
    <property type="protein sequence ID" value="KZV78092.1"/>
    <property type="molecule type" value="Genomic_DNA"/>
</dbReference>
<evidence type="ECO:0000256" key="2">
    <source>
        <dbReference type="SAM" id="Phobius"/>
    </source>
</evidence>
<feature type="region of interest" description="Disordered" evidence="1">
    <location>
        <begin position="48"/>
        <end position="70"/>
    </location>
</feature>
<keyword evidence="2" id="KW-0812">Transmembrane</keyword>